<dbReference type="Gene3D" id="3.40.50.880">
    <property type="match status" value="1"/>
</dbReference>
<dbReference type="PROSITE" id="PS51273">
    <property type="entry name" value="GATASE_TYPE_1"/>
    <property type="match status" value="1"/>
</dbReference>
<dbReference type="InterPro" id="IPR011697">
    <property type="entry name" value="Peptidase_C26"/>
</dbReference>
<dbReference type="GO" id="GO:0005829">
    <property type="term" value="C:cytosol"/>
    <property type="evidence" value="ECO:0007669"/>
    <property type="project" value="TreeGrafter"/>
</dbReference>
<reference evidence="1 2" key="1">
    <citation type="submission" date="2020-07" db="EMBL/GenBank/DDBJ databases">
        <title>Sequencing the genomes of 1000 actinobacteria strains.</title>
        <authorList>
            <person name="Klenk H.-P."/>
        </authorList>
    </citation>
    <scope>NUCLEOTIDE SEQUENCE [LARGE SCALE GENOMIC DNA]</scope>
    <source>
        <strain evidence="1 2">DSM 23141</strain>
    </source>
</reference>
<evidence type="ECO:0000313" key="2">
    <source>
        <dbReference type="Proteomes" id="UP000553888"/>
    </source>
</evidence>
<accession>A0A852YAD0</accession>
<dbReference type="GO" id="GO:0033969">
    <property type="term" value="F:gamma-glutamyl-gamma-aminobutyrate hydrolase activity"/>
    <property type="evidence" value="ECO:0007669"/>
    <property type="project" value="TreeGrafter"/>
</dbReference>
<comment type="caution">
    <text evidence="1">The sequence shown here is derived from an EMBL/GenBank/DDBJ whole genome shotgun (WGS) entry which is preliminary data.</text>
</comment>
<dbReference type="RefSeq" id="WP_179566626.1">
    <property type="nucleotide sequence ID" value="NZ_JACBZY010000001.1"/>
</dbReference>
<proteinExistence type="predicted"/>
<evidence type="ECO:0000313" key="1">
    <source>
        <dbReference type="EMBL" id="NYG98812.1"/>
    </source>
</evidence>
<keyword evidence="2" id="KW-1185">Reference proteome</keyword>
<dbReference type="GO" id="GO:0016740">
    <property type="term" value="F:transferase activity"/>
    <property type="evidence" value="ECO:0007669"/>
    <property type="project" value="UniProtKB-KW"/>
</dbReference>
<dbReference type="SUPFAM" id="SSF52317">
    <property type="entry name" value="Class I glutamine amidotransferase-like"/>
    <property type="match status" value="1"/>
</dbReference>
<dbReference type="PANTHER" id="PTHR43235">
    <property type="entry name" value="GLUTAMINE AMIDOTRANSFERASE PB2B2.05-RELATED"/>
    <property type="match status" value="1"/>
</dbReference>
<keyword evidence="1" id="KW-0315">Glutamine amidotransferase</keyword>
<dbReference type="CDD" id="cd01745">
    <property type="entry name" value="GATase1_2"/>
    <property type="match status" value="1"/>
</dbReference>
<dbReference type="PANTHER" id="PTHR43235:SF1">
    <property type="entry name" value="GLUTAMINE AMIDOTRANSFERASE PB2B2.05-RELATED"/>
    <property type="match status" value="1"/>
</dbReference>
<dbReference type="InterPro" id="IPR044668">
    <property type="entry name" value="PuuD-like"/>
</dbReference>
<dbReference type="AlphaFoldDB" id="A0A852YAD0"/>
<keyword evidence="1" id="KW-0808">Transferase</keyword>
<dbReference type="EMBL" id="JACBZY010000001">
    <property type="protein sequence ID" value="NYG98812.1"/>
    <property type="molecule type" value="Genomic_DNA"/>
</dbReference>
<dbReference type="GO" id="GO:0006598">
    <property type="term" value="P:polyamine catabolic process"/>
    <property type="evidence" value="ECO:0007669"/>
    <property type="project" value="TreeGrafter"/>
</dbReference>
<dbReference type="Proteomes" id="UP000553888">
    <property type="component" value="Unassembled WGS sequence"/>
</dbReference>
<dbReference type="InterPro" id="IPR029062">
    <property type="entry name" value="Class_I_gatase-like"/>
</dbReference>
<protein>
    <submittedName>
        <fullName evidence="1">Putative glutamine amidotransferase</fullName>
    </submittedName>
</protein>
<organism evidence="1 2">
    <name type="scientific">Schumannella luteola</name>
    <dbReference type="NCBI Taxonomy" id="472059"/>
    <lineage>
        <taxon>Bacteria</taxon>
        <taxon>Bacillati</taxon>
        <taxon>Actinomycetota</taxon>
        <taxon>Actinomycetes</taxon>
        <taxon>Micrococcales</taxon>
        <taxon>Microbacteriaceae</taxon>
        <taxon>Schumannella</taxon>
    </lineage>
</organism>
<gene>
    <name evidence="1" type="ORF">BJ979_001438</name>
</gene>
<name>A0A852YAD0_9MICO</name>
<sequence length="253" mass="26548">MSSARPVIGITTYLEPIRSGIWDLPAAYLPETYLRSVIDAGGIAVLLPPQPVDAEVAAATIASLDGLLVTGGYDVDPARYGQPAGAHTDAPRDDRDDWEDALLTAAIAAELPFLGICRGLQLLNVHQGGTLLQHLPDALDGDTRYSGDAGVFAINEAAPVDGSRIAGLYEGAASVDVRSYHHQAVDRLGDGLRVTAVSAGAGATEQVVQAIELEGDAFGVAVQWHPEQIGDLRVFRGLVDAAAEHRRARSARG</sequence>
<dbReference type="Pfam" id="PF07722">
    <property type="entry name" value="Peptidase_C26"/>
    <property type="match status" value="1"/>
</dbReference>